<organism evidence="4 5">
    <name type="scientific">Candolleomyces eurysporus</name>
    <dbReference type="NCBI Taxonomy" id="2828524"/>
    <lineage>
        <taxon>Eukaryota</taxon>
        <taxon>Fungi</taxon>
        <taxon>Dikarya</taxon>
        <taxon>Basidiomycota</taxon>
        <taxon>Agaricomycotina</taxon>
        <taxon>Agaricomycetes</taxon>
        <taxon>Agaricomycetidae</taxon>
        <taxon>Agaricales</taxon>
        <taxon>Agaricineae</taxon>
        <taxon>Psathyrellaceae</taxon>
        <taxon>Candolleomyces</taxon>
    </lineage>
</organism>
<comment type="caution">
    <text evidence="4">The sequence shown here is derived from an EMBL/GenBank/DDBJ whole genome shotgun (WGS) entry which is preliminary data.</text>
</comment>
<gene>
    <name evidence="4" type="ORF">H1R20_g7596</name>
</gene>
<keyword evidence="5" id="KW-1185">Reference proteome</keyword>
<feature type="chain" id="PRO_5040837654" description="Beta-glucuronidase C-terminal domain-containing protein" evidence="2">
    <location>
        <begin position="21"/>
        <end position="1342"/>
    </location>
</feature>
<dbReference type="Pfam" id="PF16862">
    <property type="entry name" value="Glyco_hydro_79C"/>
    <property type="match status" value="2"/>
</dbReference>
<dbReference type="InterPro" id="IPR013780">
    <property type="entry name" value="Glyco_hydro_b"/>
</dbReference>
<dbReference type="Proteomes" id="UP001140091">
    <property type="component" value="Unassembled WGS sequence"/>
</dbReference>
<protein>
    <recommendedName>
        <fullName evidence="3">Beta-glucuronidase C-terminal domain-containing protein</fullName>
    </recommendedName>
</protein>
<dbReference type="InterPro" id="IPR031728">
    <property type="entry name" value="GlcAase_C"/>
</dbReference>
<evidence type="ECO:0000259" key="3">
    <source>
        <dbReference type="Pfam" id="PF16862"/>
    </source>
</evidence>
<dbReference type="InterPro" id="IPR052974">
    <property type="entry name" value="GH79_Enzymes"/>
</dbReference>
<dbReference type="Gene3D" id="3.20.20.80">
    <property type="entry name" value="Glycosidases"/>
    <property type="match status" value="2"/>
</dbReference>
<dbReference type="PANTHER" id="PTHR36183:SF2">
    <property type="entry name" value="BETA-GLUCURONIDASE C-TERMINAL DOMAIN-CONTAINING PROTEIN"/>
    <property type="match status" value="1"/>
</dbReference>
<feature type="domain" description="Beta-glucuronidase C-terminal" evidence="3">
    <location>
        <begin position="461"/>
        <end position="565"/>
    </location>
</feature>
<feature type="non-terminal residue" evidence="4">
    <location>
        <position position="1"/>
    </location>
</feature>
<feature type="compositionally biased region" description="Low complexity" evidence="1">
    <location>
        <begin position="1297"/>
        <end position="1309"/>
    </location>
</feature>
<dbReference type="InterPro" id="IPR017853">
    <property type="entry name" value="GH"/>
</dbReference>
<dbReference type="OrthoDB" id="2796951at2759"/>
<name>A0A9W8J5G0_9AGAR</name>
<dbReference type="SUPFAM" id="SSF51445">
    <property type="entry name" value="(Trans)glycosidases"/>
    <property type="match status" value="2"/>
</dbReference>
<feature type="region of interest" description="Disordered" evidence="1">
    <location>
        <begin position="1275"/>
        <end position="1309"/>
    </location>
</feature>
<feature type="signal peptide" evidence="2">
    <location>
        <begin position="1"/>
        <end position="20"/>
    </location>
</feature>
<sequence length="1342" mass="144515">MLTFALWSVFLAVLSQAVEAQVTVYGQTPLAHQTTALAEGEAPLPTLAAYDGMVLIPPPPPSPAVTAVTINVPREAANFPGLSIPHTGASFWGFSVEMSVITQTIGRNSTHIFVPFLNLMSNLVERAGSLMIRMGGNTQEYAKFTPTPFDDGRITQKEDSGTTQTTETPAVIYTIDLFYMAANISNLLPIRWFLGLPFNDTTVFHLDIAEHGQQILGDNLLALQAGNEPDLYGRHGKRPEAYSPYDYNGELHRLFEVVDVNDRIPIKNKFIAPSISSSEWSPEQVWDTDFIPTFRDRLWALTVERYPNNNCFAQFGVGTYQDPQENFPMFLTHQTSVDLMSSYLNSTRIAQEVPLPFIMFETNTASCGGFPGISQSYGAALWVLDYGFQMAHSNFSNAMLHVGGQNVYYNPWISPPTNQSNFNEWTVGSVFYSTLVTAEAFGKSDTARIVDLNSPSPFTPAYAIYERGTVSKFALFNFIDDPSGANNVNAAISITGGGVPGSVRVKYLLANSVSSKTNITWAGQTFGNNFEADGRLKGDLDIVTVQCDTAANVCNIPLRAPSFALVFMDTAEEANIGQATTTFATTAQTRIRNTATIDPAVLATSNGHSGAERAHLGSTSHGSVQSGASRQYELVSTVVAVTSALLGGWLILSGLSSIQGEMALSTVTAEIAICISVAGDVERRRATQTVWKLEDAGYAQGVTVYGQIPLGQTRSADNPQATTAAAYNDTLLTPPAVPSPAPVPNFQLQLQRDAANTPGLSIPHNGGAFWGFSIEMSVISQVLGKNSTHLYVPFLNLMSNLIERAGGVMIRLGGNTQEFATLVPELPDGHTFGKEESGSTQTTKTPAVLYTVDMFYMMSNISSMLNVKWFLGIPFNDSVSWRVQIAEHGQQILGDNLLGLQAGNEPDFYQEFGRRTTYSPQAYYDEVGALIQVIDANPNIPVKNKLIGPSVATGPWTPEQVWETGFIDTYKDRLYCLSVEHYPNNNCVAMYSPETGNAVDVQATFPSYLVHTAAVDLVNPYLNSAALAIAAGKPLIMFETNTASCGGFQGISDSYGAALWALDYGFQMAYGNFTHGLLHVGGQNVFYNPFTSPPTNQSTFNQWTVGSIFYSAVILAEAFGKSNTSRIVDLGANSGSIYTPAYAIYENDALSKVALFNYVDDPSGNSDVTVSISIPNAGVPTSIRVKYLEASSVSEKQNITWAGQTFGGRFQVDGRLKGEENVTTINCDQTNNACAVPVKAPGFALVFFDTADPALSIGQATQTFSTSAYTKGHNTATVPPSVLATSNGHSGADRQHLGSTSEGSKSGSSLSSSGVGLTVSLYTQASVVVLSALVGVHFLLRH</sequence>
<dbReference type="EMBL" id="JANBPK010000870">
    <property type="protein sequence ID" value="KAJ2929501.1"/>
    <property type="molecule type" value="Genomic_DNA"/>
</dbReference>
<evidence type="ECO:0000256" key="1">
    <source>
        <dbReference type="SAM" id="MobiDB-lite"/>
    </source>
</evidence>
<evidence type="ECO:0000313" key="5">
    <source>
        <dbReference type="Proteomes" id="UP001140091"/>
    </source>
</evidence>
<dbReference type="Gene3D" id="2.60.40.1180">
    <property type="entry name" value="Golgi alpha-mannosidase II"/>
    <property type="match status" value="1"/>
</dbReference>
<accession>A0A9W8J5G0</accession>
<keyword evidence="2" id="KW-0732">Signal</keyword>
<evidence type="ECO:0000256" key="2">
    <source>
        <dbReference type="SAM" id="SignalP"/>
    </source>
</evidence>
<feature type="domain" description="Beta-glucuronidase C-terminal" evidence="3">
    <location>
        <begin position="1141"/>
        <end position="1245"/>
    </location>
</feature>
<reference evidence="4" key="1">
    <citation type="submission" date="2022-06" db="EMBL/GenBank/DDBJ databases">
        <title>Genome Sequence of Candolleomyces eurysporus.</title>
        <authorList>
            <person name="Buettner E."/>
        </authorList>
    </citation>
    <scope>NUCLEOTIDE SEQUENCE</scope>
    <source>
        <strain evidence="4">VTCC 930004</strain>
    </source>
</reference>
<evidence type="ECO:0000313" key="4">
    <source>
        <dbReference type="EMBL" id="KAJ2929501.1"/>
    </source>
</evidence>
<proteinExistence type="predicted"/>
<dbReference type="PANTHER" id="PTHR36183">
    <property type="entry name" value="BETA-GLUCURONIDASE"/>
    <property type="match status" value="1"/>
</dbReference>
<feature type="compositionally biased region" description="Polar residues" evidence="1">
    <location>
        <begin position="1275"/>
        <end position="1289"/>
    </location>
</feature>